<name>F4KXT0_HALH1</name>
<dbReference type="KEGG" id="hhy:Halhy_3587"/>
<reference evidence="1 2" key="1">
    <citation type="journal article" date="2011" name="Stand. Genomic Sci.">
        <title>Complete genome sequence of Haliscomenobacter hydrossis type strain (O).</title>
        <authorList>
            <consortium name="US DOE Joint Genome Institute (JGI-PGF)"/>
            <person name="Daligault H."/>
            <person name="Lapidus A."/>
            <person name="Zeytun A."/>
            <person name="Nolan M."/>
            <person name="Lucas S."/>
            <person name="Del Rio T.G."/>
            <person name="Tice H."/>
            <person name="Cheng J.F."/>
            <person name="Tapia R."/>
            <person name="Han C."/>
            <person name="Goodwin L."/>
            <person name="Pitluck S."/>
            <person name="Liolios K."/>
            <person name="Pagani I."/>
            <person name="Ivanova N."/>
            <person name="Huntemann M."/>
            <person name="Mavromatis K."/>
            <person name="Mikhailova N."/>
            <person name="Pati A."/>
            <person name="Chen A."/>
            <person name="Palaniappan K."/>
            <person name="Land M."/>
            <person name="Hauser L."/>
            <person name="Brambilla E.M."/>
            <person name="Rohde M."/>
            <person name="Verbarg S."/>
            <person name="Goker M."/>
            <person name="Bristow J."/>
            <person name="Eisen J.A."/>
            <person name="Markowitz V."/>
            <person name="Hugenholtz P."/>
            <person name="Kyrpides N.C."/>
            <person name="Klenk H.P."/>
            <person name="Woyke T."/>
        </authorList>
    </citation>
    <scope>NUCLEOTIDE SEQUENCE [LARGE SCALE GENOMIC DNA]</scope>
    <source>
        <strain evidence="2">ATCC 27775 / DSM 1100 / LMG 10767 / O</strain>
    </source>
</reference>
<dbReference type="Proteomes" id="UP000008461">
    <property type="component" value="Chromosome"/>
</dbReference>
<dbReference type="STRING" id="760192.Halhy_3587"/>
<organism evidence="1 2">
    <name type="scientific">Haliscomenobacter hydrossis (strain ATCC 27775 / DSM 1100 / LMG 10767 / O)</name>
    <dbReference type="NCBI Taxonomy" id="760192"/>
    <lineage>
        <taxon>Bacteria</taxon>
        <taxon>Pseudomonadati</taxon>
        <taxon>Bacteroidota</taxon>
        <taxon>Saprospiria</taxon>
        <taxon>Saprospirales</taxon>
        <taxon>Haliscomenobacteraceae</taxon>
        <taxon>Haliscomenobacter</taxon>
    </lineage>
</organism>
<accession>F4KXT0</accession>
<dbReference type="AlphaFoldDB" id="F4KXT0"/>
<protein>
    <submittedName>
        <fullName evidence="1">Uncharacterized protein</fullName>
    </submittedName>
</protein>
<dbReference type="HOGENOM" id="CLU_3216970_0_0_10"/>
<evidence type="ECO:0000313" key="2">
    <source>
        <dbReference type="Proteomes" id="UP000008461"/>
    </source>
</evidence>
<evidence type="ECO:0000313" key="1">
    <source>
        <dbReference type="EMBL" id="AEE51441.1"/>
    </source>
</evidence>
<sequence length="44" mass="5225">MLSKPPFSAMIICFFLEIENLFLKQGNKFFFALFELFFNSHITC</sequence>
<keyword evidence="2" id="KW-1185">Reference proteome</keyword>
<gene>
    <name evidence="1" type="ordered locus">Halhy_3587</name>
</gene>
<dbReference type="EMBL" id="CP002691">
    <property type="protein sequence ID" value="AEE51441.1"/>
    <property type="molecule type" value="Genomic_DNA"/>
</dbReference>
<proteinExistence type="predicted"/>
<reference key="2">
    <citation type="submission" date="2011-04" db="EMBL/GenBank/DDBJ databases">
        <title>Complete sequence of chromosome of Haliscomenobacter hydrossis DSM 1100.</title>
        <authorList>
            <consortium name="US DOE Joint Genome Institute (JGI-PGF)"/>
            <person name="Lucas S."/>
            <person name="Han J."/>
            <person name="Lapidus A."/>
            <person name="Bruce D."/>
            <person name="Goodwin L."/>
            <person name="Pitluck S."/>
            <person name="Peters L."/>
            <person name="Kyrpides N."/>
            <person name="Mavromatis K."/>
            <person name="Ivanova N."/>
            <person name="Ovchinnikova G."/>
            <person name="Pagani I."/>
            <person name="Daligault H."/>
            <person name="Detter J.C."/>
            <person name="Han C."/>
            <person name="Land M."/>
            <person name="Hauser L."/>
            <person name="Markowitz V."/>
            <person name="Cheng J.-F."/>
            <person name="Hugenholtz P."/>
            <person name="Woyke T."/>
            <person name="Wu D."/>
            <person name="Verbarg S."/>
            <person name="Frueling A."/>
            <person name="Brambilla E."/>
            <person name="Klenk H.-P."/>
            <person name="Eisen J.A."/>
        </authorList>
    </citation>
    <scope>NUCLEOTIDE SEQUENCE</scope>
    <source>
        <strain>DSM 1100</strain>
    </source>
</reference>